<evidence type="ECO:0008006" key="15">
    <source>
        <dbReference type="Google" id="ProtNLM"/>
    </source>
</evidence>
<dbReference type="InterPro" id="IPR000488">
    <property type="entry name" value="Death_dom"/>
</dbReference>
<feature type="region of interest" description="Disordered" evidence="10">
    <location>
        <begin position="1375"/>
        <end position="1472"/>
    </location>
</feature>
<evidence type="ECO:0000256" key="8">
    <source>
        <dbReference type="ARBA" id="ARBA00023212"/>
    </source>
</evidence>
<feature type="region of interest" description="Disordered" evidence="10">
    <location>
        <begin position="2038"/>
        <end position="2062"/>
    </location>
</feature>
<feature type="region of interest" description="Disordered" evidence="10">
    <location>
        <begin position="2233"/>
        <end position="2326"/>
    </location>
</feature>
<dbReference type="PROSITE" id="PS50088">
    <property type="entry name" value="ANK_REPEAT"/>
    <property type="match status" value="1"/>
</dbReference>
<dbReference type="SUPFAM" id="SSF47986">
    <property type="entry name" value="DEATH domain"/>
    <property type="match status" value="1"/>
</dbReference>
<keyword evidence="6 9" id="KW-0040">ANK repeat</keyword>
<dbReference type="PANTHER" id="PTHR24123">
    <property type="entry name" value="ANKYRIN REPEAT-CONTAINING"/>
    <property type="match status" value="1"/>
</dbReference>
<evidence type="ECO:0000256" key="1">
    <source>
        <dbReference type="ARBA" id="ARBA00004245"/>
    </source>
</evidence>
<feature type="domain" description="ZU5" evidence="12">
    <location>
        <begin position="431"/>
        <end position="577"/>
    </location>
</feature>
<dbReference type="SMART" id="SM00218">
    <property type="entry name" value="ZU5"/>
    <property type="match status" value="1"/>
</dbReference>
<feature type="region of interest" description="Disordered" evidence="10">
    <location>
        <begin position="937"/>
        <end position="964"/>
    </location>
</feature>
<dbReference type="Proteomes" id="UP000694388">
    <property type="component" value="Unplaced"/>
</dbReference>
<evidence type="ECO:0000256" key="7">
    <source>
        <dbReference type="ARBA" id="ARBA00023136"/>
    </source>
</evidence>
<dbReference type="Pfam" id="PF00531">
    <property type="entry name" value="Death"/>
    <property type="match status" value="1"/>
</dbReference>
<dbReference type="SMART" id="SM00248">
    <property type="entry name" value="ANK"/>
    <property type="match status" value="1"/>
</dbReference>
<dbReference type="Ensembl" id="ENSEBUT00000027803.1">
    <property type="protein sequence ID" value="ENSEBUP00000027227.1"/>
    <property type="gene ID" value="ENSEBUG00000016689.1"/>
</dbReference>
<dbReference type="Gene3D" id="1.10.533.10">
    <property type="entry name" value="Death Domain, Fas"/>
    <property type="match status" value="1"/>
</dbReference>
<evidence type="ECO:0000256" key="3">
    <source>
        <dbReference type="ARBA" id="ARBA00022490"/>
    </source>
</evidence>
<dbReference type="Gene3D" id="2.60.40.2660">
    <property type="match status" value="1"/>
</dbReference>
<dbReference type="PROSITE" id="PS51145">
    <property type="entry name" value="ZU5"/>
    <property type="match status" value="2"/>
</dbReference>
<feature type="region of interest" description="Disordered" evidence="10">
    <location>
        <begin position="726"/>
        <end position="765"/>
    </location>
</feature>
<dbReference type="Pfam" id="PF00791">
    <property type="entry name" value="ZU5"/>
    <property type="match status" value="2"/>
</dbReference>
<evidence type="ECO:0000256" key="9">
    <source>
        <dbReference type="PROSITE-ProRule" id="PRU00023"/>
    </source>
</evidence>
<dbReference type="Gene3D" id="2.60.220.30">
    <property type="match status" value="3"/>
</dbReference>
<dbReference type="InterPro" id="IPR036770">
    <property type="entry name" value="Ankyrin_rpt-contain_sf"/>
</dbReference>
<feature type="region of interest" description="Disordered" evidence="10">
    <location>
        <begin position="1192"/>
        <end position="1221"/>
    </location>
</feature>
<dbReference type="InterPro" id="IPR040745">
    <property type="entry name" value="Ankyrin_UPA"/>
</dbReference>
<evidence type="ECO:0000313" key="14">
    <source>
        <dbReference type="Proteomes" id="UP000694388"/>
    </source>
</evidence>
<feature type="compositionally biased region" description="Polar residues" evidence="10">
    <location>
        <begin position="2246"/>
        <end position="2258"/>
    </location>
</feature>
<dbReference type="Pfam" id="PF12796">
    <property type="entry name" value="Ank_2"/>
    <property type="match status" value="1"/>
</dbReference>
<dbReference type="InterPro" id="IPR011029">
    <property type="entry name" value="DEATH-like_dom_sf"/>
</dbReference>
<evidence type="ECO:0000313" key="13">
    <source>
        <dbReference type="Ensembl" id="ENSEBUP00000027227.1"/>
    </source>
</evidence>
<keyword evidence="3" id="KW-0963">Cytoplasm</keyword>
<keyword evidence="7" id="KW-0472">Membrane</keyword>
<feature type="region of interest" description="Disordered" evidence="10">
    <location>
        <begin position="1797"/>
        <end position="1852"/>
    </location>
</feature>
<dbReference type="Gene3D" id="1.25.40.20">
    <property type="entry name" value="Ankyrin repeat-containing domain"/>
    <property type="match status" value="1"/>
</dbReference>
<feature type="compositionally biased region" description="Low complexity" evidence="10">
    <location>
        <begin position="2307"/>
        <end position="2317"/>
    </location>
</feature>
<feature type="compositionally biased region" description="Acidic residues" evidence="10">
    <location>
        <begin position="1457"/>
        <end position="1468"/>
    </location>
</feature>
<dbReference type="InterPro" id="IPR000906">
    <property type="entry name" value="ZU5_dom"/>
</dbReference>
<dbReference type="InterPro" id="IPR051165">
    <property type="entry name" value="Multifunctional_ANK_Repeat"/>
</dbReference>
<evidence type="ECO:0000256" key="2">
    <source>
        <dbReference type="ARBA" id="ARBA00004370"/>
    </source>
</evidence>
<feature type="compositionally biased region" description="Basic and acidic residues" evidence="10">
    <location>
        <begin position="1412"/>
        <end position="1430"/>
    </location>
</feature>
<evidence type="ECO:0000256" key="6">
    <source>
        <dbReference type="ARBA" id="ARBA00023043"/>
    </source>
</evidence>
<keyword evidence="5" id="KW-0677">Repeat</keyword>
<dbReference type="FunFam" id="2.60.220.30:FF:000005">
    <property type="entry name" value="Ankyrin-2 isoform 2"/>
    <property type="match status" value="1"/>
</dbReference>
<evidence type="ECO:0000256" key="10">
    <source>
        <dbReference type="SAM" id="MobiDB-lite"/>
    </source>
</evidence>
<keyword evidence="8" id="KW-0206">Cytoskeleton</keyword>
<keyword evidence="4" id="KW-0597">Phosphoprotein</keyword>
<dbReference type="PROSITE" id="PS50017">
    <property type="entry name" value="DEATH_DOMAIN"/>
    <property type="match status" value="1"/>
</dbReference>
<feature type="compositionally biased region" description="Polar residues" evidence="10">
    <location>
        <begin position="1800"/>
        <end position="1810"/>
    </location>
</feature>
<feature type="compositionally biased region" description="Basic and acidic residues" evidence="10">
    <location>
        <begin position="1737"/>
        <end position="1746"/>
    </location>
</feature>
<evidence type="ECO:0000259" key="12">
    <source>
        <dbReference type="PROSITE" id="PS51145"/>
    </source>
</evidence>
<dbReference type="GeneTree" id="ENSGT00940000155279"/>
<dbReference type="PANTHER" id="PTHR24123:SF74">
    <property type="entry name" value="ANKYRIN 3"/>
    <property type="match status" value="1"/>
</dbReference>
<feature type="region of interest" description="Disordered" evidence="10">
    <location>
        <begin position="2873"/>
        <end position="2900"/>
    </location>
</feature>
<feature type="compositionally biased region" description="Low complexity" evidence="10">
    <location>
        <begin position="2873"/>
        <end position="2889"/>
    </location>
</feature>
<feature type="domain" description="ZU5" evidence="12">
    <location>
        <begin position="241"/>
        <end position="429"/>
    </location>
</feature>
<dbReference type="InterPro" id="IPR002110">
    <property type="entry name" value="Ankyrin_rpt"/>
</dbReference>
<dbReference type="PROSITE" id="PS50297">
    <property type="entry name" value="ANK_REP_REGION"/>
    <property type="match status" value="1"/>
</dbReference>
<evidence type="ECO:0000256" key="5">
    <source>
        <dbReference type="ARBA" id="ARBA00022737"/>
    </source>
</evidence>
<comment type="subcellular location">
    <subcellularLocation>
        <location evidence="1">Cytoplasm</location>
        <location evidence="1">Cytoskeleton</location>
    </subcellularLocation>
    <subcellularLocation>
        <location evidence="2">Membrane</location>
    </subcellularLocation>
</comment>
<feature type="compositionally biased region" description="Acidic residues" evidence="10">
    <location>
        <begin position="1723"/>
        <end position="1736"/>
    </location>
</feature>
<evidence type="ECO:0000256" key="4">
    <source>
        <dbReference type="ARBA" id="ARBA00022553"/>
    </source>
</evidence>
<protein>
    <recommendedName>
        <fullName evidence="15">Ankyrin 2</fullName>
    </recommendedName>
</protein>
<reference evidence="13" key="1">
    <citation type="submission" date="2025-08" db="UniProtKB">
        <authorList>
            <consortium name="Ensembl"/>
        </authorList>
    </citation>
    <scope>IDENTIFICATION</scope>
</reference>
<feature type="region of interest" description="Disordered" evidence="10">
    <location>
        <begin position="1534"/>
        <end position="1676"/>
    </location>
</feature>
<feature type="domain" description="Death" evidence="11">
    <location>
        <begin position="2431"/>
        <end position="2514"/>
    </location>
</feature>
<feature type="region of interest" description="Disordered" evidence="10">
    <location>
        <begin position="1235"/>
        <end position="1263"/>
    </location>
</feature>
<evidence type="ECO:0000259" key="11">
    <source>
        <dbReference type="PROSITE" id="PS50017"/>
    </source>
</evidence>
<dbReference type="Pfam" id="PF17809">
    <property type="entry name" value="UPA_2"/>
    <property type="match status" value="1"/>
</dbReference>
<keyword evidence="14" id="KW-1185">Reference proteome</keyword>
<dbReference type="GO" id="GO:0005856">
    <property type="term" value="C:cytoskeleton"/>
    <property type="evidence" value="ECO:0007669"/>
    <property type="project" value="UniProtKB-SubCell"/>
</dbReference>
<feature type="region of interest" description="Disordered" evidence="10">
    <location>
        <begin position="2664"/>
        <end position="2685"/>
    </location>
</feature>
<proteinExistence type="predicted"/>
<name>A0A8C4RBV6_EPTBU</name>
<dbReference type="SMART" id="SM00005">
    <property type="entry name" value="DEATH"/>
    <property type="match status" value="1"/>
</dbReference>
<feature type="region of interest" description="Disordered" evidence="10">
    <location>
        <begin position="1723"/>
        <end position="1746"/>
    </location>
</feature>
<feature type="region of interest" description="Disordered" evidence="10">
    <location>
        <begin position="2725"/>
        <end position="2765"/>
    </location>
</feature>
<sequence>MVNFLLQHGAEVNAKTKSGYSPLHQAAQQGHTHIINLLLRNGAQPDLVTEHGNTALAIARRLGYISVVDTLKVVTLETVTTTTTMVVTTKHKINVPETMTEILEVSDDEGEDALEGDSGAYLRAEDLRELGDDSLPSSQFLDGGAAYGTGIWPTRSGSTVTSLRSFLSERSCSLARGPSSQEPTLIEEFAHIVAAPFSQHLAVPKEEEKEEEVSESRTRVSYSSELMDNVAMPSSTIHSGFLVSFMVDARGGSMRGCRHHGLRIVIPPRQCPAPTRITCRLVKRHRLATLPPLVEAEGQASRVLEVGPAGGQFLGKLHLPSCPPPLNEGESLVSRILQLGPRGTTFLGPVIVEIPHFASLRHVERELIVLRSETGETWREHQYEATQEELNQILNGMDEELDSPEQLARKHICRVVTRDFPQFFAVVSRIRQESHPFGPEGGMLSSQTVPQVQAVFPEGALTKRIRVGLQVQPVPEDLVCKILGNKASFSPIITLEPRRRKFHKPITMTLPLPETSLQDLLTGRGGTSPTLRLLCSITGGTGPAQWEDISGNTPLAFNEKCVSFTTNVSARFWLIDCRQVQEAVEFASQLYRELVCVPYLAKFVVFAKTHDPVEARLRCFCMTDDKVDKTLEHQENFTEVARSRDVEVLEGKAIYVECLGNLVPLMKAGQQHVFTFFAFKENRLPFFVKIRDSNQEKCGRLCFMKDPKSVRGLTPQAVCNLNVTLPPYRKETDSDPEDETGSTGDKSFVSLPVRRRHGTSDDTGVGLMKEASRRQALLLDVADMKDDLLKVTALLGPGPENIQNNLDSEQKLEEKGLLHEQDEGPYELVEKVREDLEKVNAILKHGQEPQQQPEDEWVFLNSEEINEAKRLAEKERMSQQTYHPSIGSFDDGDLLGTPPHSPAMHTLKQQSTYSKQILQDDLKLSVNSALQSEAADEIQVSTSNLRAPSKSPEDPLSPGVEQTPIGSIKDKVKALQMKVEAEQGAPQRQVSVAISTVVKKATTVIPVEQKDTSSERVEETMSVKDLMKAFQSGKDPSKVASGLFEFRPVGPVDAKEHGNEKPIVGDEQQRRCDTPEKKLGKHDLGTSMSLCIEAEHGTVKSLEKNEVFPAVGAETFSEVKAPKMLVSGDKTVSDLAISPERKTSTDFSDDLRRELEESECFQEYRKAVDQPAVSEFCFEGILSSHFQPDVTEEVELPSPDLSSHEAAGISESPPHEGVAELSSVSLENGALHISSEDSLNHEGPAETLETSPEDLSLSTSLQKGKIQSEGELNYEAALITPTVGNKTAMASDMPEISLSLASKVESFGLEENHTEETRNNQADCMGLQQNRTELNEISYDIQESEESLTTSPMDSEVKIEQELYFSYEKEGIIIDDETSEEPDAENHSQPELSYTRPHTSDTEVSPTGSDQDTDRDLSVKESSFIEEKEALSPAEAEDLMEMDIRDGEKGSCNSEPFVEEEAEEEEDKGDNVLADKSFEQIRGSVYSLSDQDIATNNLHSLESRSEVKKMEIDLQSVGSSEVFSSSLEGSIIAHRGSMEVQEDFDSQESPDSLETGPPQESPLEDSLDSSPTKTIASPDAANMLGPWARAIPPQSLTDRFDAMTKSSETITMKLRKTVLSPGASPDEDSLEQTSLMESSGKSPATPETPSSEEVSYEVTPRSAVELKPPPKPSIILEEKEDEMVSEIEECDVFSGQQIAKGDGSMSPKQIMIKMAAKVKTFDELEEEGGEGEEEDEEKIKNKKEETDYNLTFNKETRTESVVEDLVVHEESRTATPTHITDKQIKMLNHTMDNTKLAASGETQEAISSSESEPELTALRQSQQSGLLDEPVIRVEPPSPLPPGASDSMSSSEDLTILPQNTFKTVETNFIEQMVSSNEDTTVSSNGDVLGLAEERKKIFYHSCTEGESQDINGTFVEGTSVGQNADKTELMNVVNKTDNNLTSRTFTEHSSLQGVPFLTTEHDNQLDQQDILQLNGGYSTTVDFSPVHVPVMTDTSPSGEIVPFPFCEGKMFEMTRGGAIDMSKSEMGEDGDFVQVEETEGSTLNGSEKENSHDSGKVNHDFVGSQNIESTEAWEKESVNGDDEAFSMISATRLEAKSRIPIKMGISASGKVSRREAQAPEVAEIRPYAYSAQEPTVESHENQHDAIMTSRHEVSLRTDPGESIAEPETNMRIAIPTTPFDSDQSSKVPVRSTAVVTAIPRETSSHETAAVIMSFVSQASHDVPPRTISRIPIRHADGQGDGAINTEMSHCRPTQTVKPEQRGNLEMDAPIRLQAQGRRTESDSESETSYSESHSPRTRFASRIPIKSKSSQGSQQQHATGAGAPTDVNFQHMCQHSLDNFKDISSETQNLMDSLANGEQSPQDVDILDGMAVKEEPLGGDSVMLVTACSSSVALASDRADARPVWEEPVETQMGRVFGRTDLGPPGTDKVEIRLSQLAQLLGPSWTDLARELSIGPDIVKQIEEENPNSPAEQAFCLLSQWVEFAGADGTDQLGAALTRINRLDLAELLEQQSQALHEDSLGWPTELDQTLALDHTHGLSSPTADHLPLFSPKPMTLSPTRHSFEDHSTCCPAALPDPVSPYQTLSRLHDAGRPASPSCADDPDHMDTNNLNGLEFADVDKLEQHELNDKNSPEAMQETEGAIPYMERPIISLGFQSNELFAHSTPSSTTRIPRREETEQPTLSSYSSLLVNVGSEGATTYITEDNEKSSISERYKETVEALMSPDEPLRGSWLEPIPEPESTFQEPLKNCQNSKPKQPEQDEGSNLLEISGEKEPGGGWCTEKPGFKEDPVDGLQYAFVLPSGEVEMGVPAEVSKTQGATPTEQSIESTTQESFTDSFGNIITCETKISMNVQSEEVMQNPLDHHDVLTTTTLEPATSPTLSPTTSSKMISRDSLGSN</sequence>
<feature type="compositionally biased region" description="Polar residues" evidence="10">
    <location>
        <begin position="2743"/>
        <end position="2757"/>
    </location>
</feature>
<dbReference type="GO" id="GO:0007165">
    <property type="term" value="P:signal transduction"/>
    <property type="evidence" value="ECO:0007669"/>
    <property type="project" value="InterPro"/>
</dbReference>
<dbReference type="FunFam" id="2.60.40.2660:FF:000001">
    <property type="entry name" value="Ankyrin-3 isoform 2"/>
    <property type="match status" value="1"/>
</dbReference>
<reference evidence="13" key="2">
    <citation type="submission" date="2025-09" db="UniProtKB">
        <authorList>
            <consortium name="Ensembl"/>
        </authorList>
    </citation>
    <scope>IDENTIFICATION</scope>
</reference>
<dbReference type="FunFam" id="2.60.220.30:FF:000009">
    <property type="entry name" value="Ankyrin 2, isoform G"/>
    <property type="match status" value="1"/>
</dbReference>
<feature type="region of interest" description="Disordered" evidence="10">
    <location>
        <begin position="877"/>
        <end position="912"/>
    </location>
</feature>
<dbReference type="GO" id="GO:0016020">
    <property type="term" value="C:membrane"/>
    <property type="evidence" value="ECO:0007669"/>
    <property type="project" value="UniProtKB-SubCell"/>
</dbReference>
<feature type="compositionally biased region" description="Basic and acidic residues" evidence="10">
    <location>
        <begin position="1235"/>
        <end position="1244"/>
    </location>
</feature>
<dbReference type="FunFam" id="2.60.220.30:FF:000001">
    <property type="entry name" value="Ankyrin-3 isoform 2"/>
    <property type="match status" value="1"/>
</dbReference>
<feature type="compositionally biased region" description="Polar residues" evidence="10">
    <location>
        <begin position="1631"/>
        <end position="1653"/>
    </location>
</feature>
<accession>A0A8C4RBV6</accession>
<organism evidence="13 14">
    <name type="scientific">Eptatretus burgeri</name>
    <name type="common">Inshore hagfish</name>
    <dbReference type="NCBI Taxonomy" id="7764"/>
    <lineage>
        <taxon>Eukaryota</taxon>
        <taxon>Metazoa</taxon>
        <taxon>Chordata</taxon>
        <taxon>Craniata</taxon>
        <taxon>Vertebrata</taxon>
        <taxon>Cyclostomata</taxon>
        <taxon>Myxini</taxon>
        <taxon>Myxiniformes</taxon>
        <taxon>Myxinidae</taxon>
        <taxon>Eptatretinae</taxon>
        <taxon>Eptatretus</taxon>
    </lineage>
</organism>
<dbReference type="SUPFAM" id="SSF48403">
    <property type="entry name" value="Ankyrin repeat"/>
    <property type="match status" value="1"/>
</dbReference>
<feature type="compositionally biased region" description="Basic and acidic residues" evidence="10">
    <location>
        <begin position="2047"/>
        <end position="2060"/>
    </location>
</feature>
<feature type="repeat" description="ANK" evidence="9">
    <location>
        <begin position="18"/>
        <end position="50"/>
    </location>
</feature>